<feature type="region of interest" description="Disordered" evidence="1">
    <location>
        <begin position="413"/>
        <end position="442"/>
    </location>
</feature>
<feature type="compositionally biased region" description="Polar residues" evidence="1">
    <location>
        <begin position="323"/>
        <end position="334"/>
    </location>
</feature>
<feature type="compositionally biased region" description="Basic and acidic residues" evidence="1">
    <location>
        <begin position="525"/>
        <end position="566"/>
    </location>
</feature>
<evidence type="ECO:0000313" key="3">
    <source>
        <dbReference type="Proteomes" id="UP000509704"/>
    </source>
</evidence>
<feature type="compositionally biased region" description="Low complexity" evidence="1">
    <location>
        <begin position="45"/>
        <end position="54"/>
    </location>
</feature>
<feature type="region of interest" description="Disordered" evidence="1">
    <location>
        <begin position="1346"/>
        <end position="1400"/>
    </location>
</feature>
<dbReference type="KEGG" id="zmk:HG535_0A04820"/>
<feature type="compositionally biased region" description="Polar residues" evidence="1">
    <location>
        <begin position="253"/>
        <end position="263"/>
    </location>
</feature>
<feature type="region of interest" description="Disordered" evidence="1">
    <location>
        <begin position="31"/>
        <end position="157"/>
    </location>
</feature>
<dbReference type="SUPFAM" id="SSF52047">
    <property type="entry name" value="RNI-like"/>
    <property type="match status" value="1"/>
</dbReference>
<feature type="compositionally biased region" description="Low complexity" evidence="1">
    <location>
        <begin position="79"/>
        <end position="92"/>
    </location>
</feature>
<feature type="compositionally biased region" description="Polar residues" evidence="1">
    <location>
        <begin position="301"/>
        <end position="313"/>
    </location>
</feature>
<dbReference type="RefSeq" id="XP_037142269.1">
    <property type="nucleotide sequence ID" value="XM_037286374.1"/>
</dbReference>
<dbReference type="Proteomes" id="UP000509704">
    <property type="component" value="Chromosome 1"/>
</dbReference>
<name>A0A7H9AWA5_ZYGMR</name>
<feature type="compositionally biased region" description="Polar residues" evidence="1">
    <location>
        <begin position="31"/>
        <end position="44"/>
    </location>
</feature>
<protein>
    <submittedName>
        <fullName evidence="2">Uncharacterized protein</fullName>
    </submittedName>
</protein>
<feature type="compositionally biased region" description="Basic and acidic residues" evidence="1">
    <location>
        <begin position="235"/>
        <end position="244"/>
    </location>
</feature>
<gene>
    <name evidence="2" type="ORF">HG535_0A04820</name>
</gene>
<reference evidence="2 3" key="1">
    <citation type="submission" date="2020-07" db="EMBL/GenBank/DDBJ databases">
        <title>The yeast mating-type switching endonuclease HO is a domesticated member of an unorthodox homing genetic element family.</title>
        <authorList>
            <person name="Coughlan A.Y."/>
            <person name="Lombardi L."/>
            <person name="Braun-Galleani S."/>
            <person name="Martos A.R."/>
            <person name="Galeote V."/>
            <person name="Bigey F."/>
            <person name="Dequin S."/>
            <person name="Byrne K.P."/>
            <person name="Wolfe K.H."/>
        </authorList>
    </citation>
    <scope>NUCLEOTIDE SEQUENCE [LARGE SCALE GENOMIC DNA]</scope>
    <source>
        <strain evidence="2 3">NRRL Y-6702</strain>
    </source>
</reference>
<feature type="region of interest" description="Disordered" evidence="1">
    <location>
        <begin position="172"/>
        <end position="280"/>
    </location>
</feature>
<feature type="compositionally biased region" description="Low complexity" evidence="1">
    <location>
        <begin position="136"/>
        <end position="154"/>
    </location>
</feature>
<evidence type="ECO:0000256" key="1">
    <source>
        <dbReference type="SAM" id="MobiDB-lite"/>
    </source>
</evidence>
<dbReference type="EMBL" id="CP058604">
    <property type="protein sequence ID" value="QLG70541.1"/>
    <property type="molecule type" value="Genomic_DNA"/>
</dbReference>
<dbReference type="OrthoDB" id="8436363at2759"/>
<keyword evidence="3" id="KW-1185">Reference proteome</keyword>
<feature type="compositionally biased region" description="Polar residues" evidence="1">
    <location>
        <begin position="1349"/>
        <end position="1365"/>
    </location>
</feature>
<feature type="region of interest" description="Disordered" evidence="1">
    <location>
        <begin position="525"/>
        <end position="634"/>
    </location>
</feature>
<feature type="compositionally biased region" description="Polar residues" evidence="1">
    <location>
        <begin position="1376"/>
        <end position="1392"/>
    </location>
</feature>
<feature type="region of interest" description="Disordered" evidence="1">
    <location>
        <begin position="347"/>
        <end position="399"/>
    </location>
</feature>
<feature type="compositionally biased region" description="Low complexity" evidence="1">
    <location>
        <begin position="376"/>
        <end position="399"/>
    </location>
</feature>
<evidence type="ECO:0000313" key="2">
    <source>
        <dbReference type="EMBL" id="QLG70541.1"/>
    </source>
</evidence>
<dbReference type="Gene3D" id="3.80.10.10">
    <property type="entry name" value="Ribonuclease Inhibitor"/>
    <property type="match status" value="1"/>
</dbReference>
<feature type="compositionally biased region" description="Polar residues" evidence="1">
    <location>
        <begin position="175"/>
        <end position="198"/>
    </location>
</feature>
<dbReference type="GeneID" id="59234177"/>
<feature type="compositionally biased region" description="Basic and acidic residues" evidence="1">
    <location>
        <begin position="120"/>
        <end position="130"/>
    </location>
</feature>
<dbReference type="InterPro" id="IPR032675">
    <property type="entry name" value="LRR_dom_sf"/>
</dbReference>
<accession>A0A7H9AWA5</accession>
<feature type="region of interest" description="Disordered" evidence="1">
    <location>
        <begin position="301"/>
        <end position="334"/>
    </location>
</feature>
<feature type="compositionally biased region" description="Polar residues" evidence="1">
    <location>
        <begin position="619"/>
        <end position="632"/>
    </location>
</feature>
<proteinExistence type="predicted"/>
<feature type="compositionally biased region" description="Basic and acidic residues" evidence="1">
    <location>
        <begin position="577"/>
        <end position="595"/>
    </location>
</feature>
<sequence>MSSNGSQDMLKKQQLPDLDVDWLVGARNLDLTNGNITNVPSNATGGNVRSRSGSLGSGERSGGLMSPQPVDLSKRYARRNSVASPPSNSASSEKSNTQHSKDKDSNLSLRRTKSLSAAAAEDKARDGEFHSRRRGASISRASLSSSGSSSSLSHGGEKKMGFFKSLFGRMKSKPEVSSDTQVPQSNQRPKSRASSISTPALPDKRRSSLVNESVSHDKNQEQEEDIGNGVPLTRSKTESLIQDHNRHHHDSNKNIFNDDMNQQNEKRSSDGGNVSNEQEDWDPRLMEFLQYYKSKGYSVSAFQKNSNPSTISSKKIYPRRSGRSTSFSLDVNTSDLRKPNALKVKYDARGQPLPPHPSKSKLSPALKTHSNCKTYSGGSSDSDSDSESSSPSTATPSSSHKFGAFLRRVTSYGASNSNNNVKDEVSSLRSTQTSKDPFDPGKADVVPGLEDIKPLKYVSFAVNTYFNDPPQQICSKHPRQGEVEVKPNGSVVIHRLTPEEKRIILESSSTGVVVGGSGQLKLLIETDSHQGDDVRKKEEMAPSVRSETDDKVVSPSGEMREAEQKRNIGRAAVETAETARERGLKDDSSSSKNEEDVTVSNIASRVTIDKPMISRRTGGEQSQTSLSSMISQESEEEVFPPKKMKIPYDIVYTRCCHLREILPIPATMKQLKKGSTDPIPLLQLRNPRPSMIEIWSFSDFLSIAPVLCLSLDGVSLSVDMLRTILSALTFKKNFEKLSLRNTPLDHEGWKILCYFVSKSKSLVALDLTMVPSIKTNVQKPSKSSLKNNMPRMECDTKSRRDMNWNLLAASVATKGGLEEVIISGAQMPSDQFSNFIEVACIATTRLGLAYNRLTKAQCDKLANWIVQSKVTGLDIGFNDLNGKLSGFIDAIVDKIHNKGKSNVFKYISFNCTGLEVGPNDTSETNEVLKLISILCYFENLKFLDISNNPKMFPHCMKTLINCLPVFVNLVRLHLDYENLSSTLVVMLAEVLPLCSRLNYLSILGTKFDLASCKALADAVRKSSSLITLDIDYTYMPANIREKVSLYTMRNVDSELNKVKSESGKPSDDKDQLSTLQDELSVLLTDDFKDKELYDKLVERYIERVTIARSKIRKVVKDLFDTRVKGQLSTEGKETLIRLCFIEASFEKGLRLLKDRHKAKLSSAYTDAYDSVKTDGPFPTIFESITEGGRSLANKAPKTDEDSSVPASTVLSSSTFEQSGHSMLLPFSKADVEEFNPHADDTIELHEDDRESSNKISMQGREEGSIFRSGTALTKKVHDNRSNNGNIVDLNYLENAGDSLKTDQIKDLLLKTDMSSVVNVIDELHSKGYHLHDIFKKHDSETHKKLVDLSPQTSLNDGDDTSSSNTETDEKIKTGKDSSISSVGKSTTATADNSEADEAIDAAYDQVLDSIQRDRKPE</sequence>
<organism evidence="2 3">
    <name type="scientific">Zygotorulaspora mrakii</name>
    <name type="common">Zygosaccharomyces mrakii</name>
    <dbReference type="NCBI Taxonomy" id="42260"/>
    <lineage>
        <taxon>Eukaryota</taxon>
        <taxon>Fungi</taxon>
        <taxon>Dikarya</taxon>
        <taxon>Ascomycota</taxon>
        <taxon>Saccharomycotina</taxon>
        <taxon>Saccharomycetes</taxon>
        <taxon>Saccharomycetales</taxon>
        <taxon>Saccharomycetaceae</taxon>
        <taxon>Zygotorulaspora</taxon>
    </lineage>
</organism>